<dbReference type="InterPro" id="IPR036047">
    <property type="entry name" value="F-box-like_dom_sf"/>
</dbReference>
<evidence type="ECO:0000313" key="1">
    <source>
        <dbReference type="EMBL" id="EXX67719.1"/>
    </source>
</evidence>
<dbReference type="GO" id="GO:0019005">
    <property type="term" value="C:SCF ubiquitin ligase complex"/>
    <property type="evidence" value="ECO:0007669"/>
    <property type="project" value="TreeGrafter"/>
</dbReference>
<dbReference type="GO" id="GO:0031146">
    <property type="term" value="P:SCF-dependent proteasomal ubiquitin-dependent protein catabolic process"/>
    <property type="evidence" value="ECO:0007669"/>
    <property type="project" value="TreeGrafter"/>
</dbReference>
<evidence type="ECO:0008006" key="3">
    <source>
        <dbReference type="Google" id="ProtNLM"/>
    </source>
</evidence>
<sequence length="567" mass="65206">MSTTEKFKDPITISKLPSECFDEIFKYLKFDRRSLYSCLFVNRFWCRKVIPIIWRRPMPYNPTRMNIINIEVFIPFFNEEEKSYLINEGIDFSKLSDRPFPLFNYAQYIHILDVGAIETATVTWFNKLKLQQSGETSNSLSTETESSEVKCKELDGEVTTLQTETPASQATNAMVDSLCKIFMRSASNLKYLILSPYKVNKDIPKSNIFADNEPGLVNLRKLKLRFYTNSLCQHEQRGNLYDLLKLLPNICNGLVHLDINRIKIPNYSTAEILAGLITSQPELTYCRFYKVYGEICLLINVLPVHKLTHLVLDDMIFSGISLTSLYQCTRLESLVLRKCRSLTLESIQPILNASIRLKFLHLSELPKEVVKAIFIKAGDALEQVSVKFISDDINEGLETLVNHCQNITHLSLNADYGRVDIASVITFINHLKNLSHLKLDLGMIDDKAELDNEFSKLGLEKLQYLELMNIGVKGLQGYLSKCCSPLSTIIMDAIEEKNIKIFSDFSKEKDSLRWVGIDYIFGADIYDKYVETCKMNDLEVCRKMNEIAEGNFKVFPAKQVRIREKYF</sequence>
<evidence type="ECO:0000313" key="2">
    <source>
        <dbReference type="Proteomes" id="UP000022910"/>
    </source>
</evidence>
<protein>
    <recommendedName>
        <fullName evidence="3">F-box domain-containing protein</fullName>
    </recommendedName>
</protein>
<organism evidence="1 2">
    <name type="scientific">Rhizophagus irregularis (strain DAOM 197198w)</name>
    <name type="common">Glomus intraradices</name>
    <dbReference type="NCBI Taxonomy" id="1432141"/>
    <lineage>
        <taxon>Eukaryota</taxon>
        <taxon>Fungi</taxon>
        <taxon>Fungi incertae sedis</taxon>
        <taxon>Mucoromycota</taxon>
        <taxon>Glomeromycotina</taxon>
        <taxon>Glomeromycetes</taxon>
        <taxon>Glomerales</taxon>
        <taxon>Glomeraceae</taxon>
        <taxon>Rhizophagus</taxon>
    </lineage>
</organism>
<keyword evidence="2" id="KW-1185">Reference proteome</keyword>
<accession>A0A015KJI2</accession>
<dbReference type="PANTHER" id="PTHR13318">
    <property type="entry name" value="PARTNER OF PAIRED, ISOFORM B-RELATED"/>
    <property type="match status" value="1"/>
</dbReference>
<dbReference type="HOGENOM" id="CLU_028913_7_0_1"/>
<dbReference type="Gene3D" id="3.80.10.10">
    <property type="entry name" value="Ribonuclease Inhibitor"/>
    <property type="match status" value="1"/>
</dbReference>
<dbReference type="SUPFAM" id="SSF81383">
    <property type="entry name" value="F-box domain"/>
    <property type="match status" value="1"/>
</dbReference>
<gene>
    <name evidence="1" type="ORF">RirG_111880</name>
</gene>
<dbReference type="AlphaFoldDB" id="A0A015KJI2"/>
<comment type="caution">
    <text evidence="1">The sequence shown here is derived from an EMBL/GenBank/DDBJ whole genome shotgun (WGS) entry which is preliminary data.</text>
</comment>
<proteinExistence type="predicted"/>
<reference evidence="1 2" key="1">
    <citation type="submission" date="2014-02" db="EMBL/GenBank/DDBJ databases">
        <title>Single nucleus genome sequencing reveals high similarity among nuclei of an endomycorrhizal fungus.</title>
        <authorList>
            <person name="Lin K."/>
            <person name="Geurts R."/>
            <person name="Zhang Z."/>
            <person name="Limpens E."/>
            <person name="Saunders D.G."/>
            <person name="Mu D."/>
            <person name="Pang E."/>
            <person name="Cao H."/>
            <person name="Cha H."/>
            <person name="Lin T."/>
            <person name="Zhou Q."/>
            <person name="Shang Y."/>
            <person name="Li Y."/>
            <person name="Ivanov S."/>
            <person name="Sharma T."/>
            <person name="Velzen R.V."/>
            <person name="Ruijter N.D."/>
            <person name="Aanen D.K."/>
            <person name="Win J."/>
            <person name="Kamoun S."/>
            <person name="Bisseling T."/>
            <person name="Huang S."/>
        </authorList>
    </citation>
    <scope>NUCLEOTIDE SEQUENCE [LARGE SCALE GENOMIC DNA]</scope>
    <source>
        <strain evidence="2">DAOM197198w</strain>
    </source>
</reference>
<dbReference type="OrthoDB" id="3219396at2759"/>
<dbReference type="InterPro" id="IPR032675">
    <property type="entry name" value="LRR_dom_sf"/>
</dbReference>
<name>A0A015KJI2_RHIIW</name>
<dbReference type="EMBL" id="JEMT01017596">
    <property type="protein sequence ID" value="EXX67719.1"/>
    <property type="molecule type" value="Genomic_DNA"/>
</dbReference>
<dbReference type="SUPFAM" id="SSF52047">
    <property type="entry name" value="RNI-like"/>
    <property type="match status" value="1"/>
</dbReference>
<dbReference type="Proteomes" id="UP000022910">
    <property type="component" value="Unassembled WGS sequence"/>
</dbReference>